<protein>
    <submittedName>
        <fullName evidence="1">Sel1 domain protein repeat-containing protein</fullName>
    </submittedName>
</protein>
<dbReference type="PANTHER" id="PTHR45011:SF1">
    <property type="entry name" value="DAP3-BINDING CELL DEATH ENHANCER 1"/>
    <property type="match status" value="1"/>
</dbReference>
<dbReference type="InterPro" id="IPR011990">
    <property type="entry name" value="TPR-like_helical_dom_sf"/>
</dbReference>
<dbReference type="PANTHER" id="PTHR45011">
    <property type="entry name" value="DAP3-BINDING CELL DEATH ENHANCER 1"/>
    <property type="match status" value="1"/>
</dbReference>
<dbReference type="STRING" id="765913.ThidrDRAFT_0254"/>
<dbReference type="Proteomes" id="UP000004200">
    <property type="component" value="Unassembled WGS sequence"/>
</dbReference>
<sequence length="279" mass="30777">MIGYQENTLPVNRKRIGVDTMFALSCVVAIVMAGISGEAESASGKDRRTMAEKRCDALAASPDAPGVRGEQVNFERINVAAAFSACKEVVQDTSKPRYWYQMGRLLDKGKYYREALPWYLKAARQGFVPAQYNLGVKYRDGQGVQRDDSIAAALFRKAAEQGDADAQFNLGLFYADGQGVPRNDAKAVAWYRKAASQGLAVAQSNLGFMYEHGRGVPRSLREAAAWYGKAAAQGNSIARRNLANLQGGGSSYSYDDELMQRQQTRDLYRNAGDPNWNMR</sequence>
<comment type="caution">
    <text evidence="1">The sequence shown here is derived from an EMBL/GenBank/DDBJ whole genome shotgun (WGS) entry which is preliminary data.</text>
</comment>
<dbReference type="eggNOG" id="COG0790">
    <property type="taxonomic scope" value="Bacteria"/>
</dbReference>
<dbReference type="EMBL" id="AFWT01000001">
    <property type="protein sequence ID" value="EGV34099.1"/>
    <property type="molecule type" value="Genomic_DNA"/>
</dbReference>
<gene>
    <name evidence="1" type="ORF">ThidrDRAFT_0254</name>
</gene>
<dbReference type="AlphaFoldDB" id="G2DVT4"/>
<reference evidence="1 2" key="1">
    <citation type="submission" date="2011-06" db="EMBL/GenBank/DDBJ databases">
        <title>The draft genome of Thiorhodococcus drewsii AZ1.</title>
        <authorList>
            <consortium name="US DOE Joint Genome Institute (JGI-PGF)"/>
            <person name="Lucas S."/>
            <person name="Han J."/>
            <person name="Lapidus A."/>
            <person name="Cheng J.-F."/>
            <person name="Goodwin L."/>
            <person name="Pitluck S."/>
            <person name="Peters L."/>
            <person name="Land M.L."/>
            <person name="Hauser L."/>
            <person name="Vogl K."/>
            <person name="Liu Z."/>
            <person name="Imhoff J."/>
            <person name="Thiel V."/>
            <person name="Frigaard N.-U."/>
            <person name="Bryant D.A."/>
            <person name="Woyke T.J."/>
        </authorList>
    </citation>
    <scope>NUCLEOTIDE SEQUENCE [LARGE SCALE GENOMIC DNA]</scope>
    <source>
        <strain evidence="1 2">AZ1</strain>
    </source>
</reference>
<proteinExistence type="predicted"/>
<evidence type="ECO:0000313" key="2">
    <source>
        <dbReference type="Proteomes" id="UP000004200"/>
    </source>
</evidence>
<keyword evidence="2" id="KW-1185">Reference proteome</keyword>
<dbReference type="RefSeq" id="WP_007038970.1">
    <property type="nucleotide sequence ID" value="NZ_AFWT01000001.1"/>
</dbReference>
<accession>G2DVT4</accession>
<evidence type="ECO:0000313" key="1">
    <source>
        <dbReference type="EMBL" id="EGV34099.1"/>
    </source>
</evidence>
<organism evidence="1 2">
    <name type="scientific">Thiorhodococcus drewsii AZ1</name>
    <dbReference type="NCBI Taxonomy" id="765913"/>
    <lineage>
        <taxon>Bacteria</taxon>
        <taxon>Pseudomonadati</taxon>
        <taxon>Pseudomonadota</taxon>
        <taxon>Gammaproteobacteria</taxon>
        <taxon>Chromatiales</taxon>
        <taxon>Chromatiaceae</taxon>
        <taxon>Thiorhodococcus</taxon>
    </lineage>
</organism>
<name>G2DVT4_9GAMM</name>
<dbReference type="Pfam" id="PF08238">
    <property type="entry name" value="Sel1"/>
    <property type="match status" value="4"/>
</dbReference>
<dbReference type="SUPFAM" id="SSF81901">
    <property type="entry name" value="HCP-like"/>
    <property type="match status" value="1"/>
</dbReference>
<dbReference type="SMART" id="SM00671">
    <property type="entry name" value="SEL1"/>
    <property type="match status" value="4"/>
</dbReference>
<dbReference type="Gene3D" id="1.25.40.10">
    <property type="entry name" value="Tetratricopeptide repeat domain"/>
    <property type="match status" value="1"/>
</dbReference>
<dbReference type="OrthoDB" id="8561742at2"/>
<dbReference type="InterPro" id="IPR052748">
    <property type="entry name" value="ISR_Activator"/>
</dbReference>
<dbReference type="InterPro" id="IPR006597">
    <property type="entry name" value="Sel1-like"/>
</dbReference>